<dbReference type="CDD" id="cd01335">
    <property type="entry name" value="Radical_SAM"/>
    <property type="match status" value="1"/>
</dbReference>
<dbReference type="PANTHER" id="PTHR43787:SF10">
    <property type="entry name" value="COFACTOR MODIFYING PROTEIN"/>
    <property type="match status" value="1"/>
</dbReference>
<dbReference type="Pfam" id="PF04055">
    <property type="entry name" value="Radical_SAM"/>
    <property type="match status" value="1"/>
</dbReference>
<dbReference type="AlphaFoldDB" id="A0A9D9H0K6"/>
<evidence type="ECO:0000313" key="8">
    <source>
        <dbReference type="EMBL" id="MBO8434060.1"/>
    </source>
</evidence>
<keyword evidence="3" id="KW-0949">S-adenosyl-L-methionine</keyword>
<dbReference type="EMBL" id="JADIMX010000036">
    <property type="protein sequence ID" value="MBO8434060.1"/>
    <property type="molecule type" value="Genomic_DNA"/>
</dbReference>
<dbReference type="GO" id="GO:0046872">
    <property type="term" value="F:metal ion binding"/>
    <property type="evidence" value="ECO:0007669"/>
    <property type="project" value="UniProtKB-KW"/>
</dbReference>
<dbReference type="InterPro" id="IPR007197">
    <property type="entry name" value="rSAM"/>
</dbReference>
<comment type="cofactor">
    <cofactor evidence="1">
        <name>[4Fe-4S] cluster</name>
        <dbReference type="ChEBI" id="CHEBI:49883"/>
    </cofactor>
</comment>
<dbReference type="InterPro" id="IPR034391">
    <property type="entry name" value="AdoMet-like_SPASM_containing"/>
</dbReference>
<dbReference type="SUPFAM" id="SSF102114">
    <property type="entry name" value="Radical SAM enzymes"/>
    <property type="match status" value="1"/>
</dbReference>
<evidence type="ECO:0000256" key="1">
    <source>
        <dbReference type="ARBA" id="ARBA00001966"/>
    </source>
</evidence>
<dbReference type="SFLD" id="SFLDG01387">
    <property type="entry name" value="BtrN-like_SPASM_domain_contain"/>
    <property type="match status" value="1"/>
</dbReference>
<dbReference type="InterPro" id="IPR013785">
    <property type="entry name" value="Aldolase_TIM"/>
</dbReference>
<evidence type="ECO:0000313" key="9">
    <source>
        <dbReference type="Proteomes" id="UP000823611"/>
    </source>
</evidence>
<dbReference type="GO" id="GO:0003824">
    <property type="term" value="F:catalytic activity"/>
    <property type="evidence" value="ECO:0007669"/>
    <property type="project" value="InterPro"/>
</dbReference>
<comment type="caution">
    <text evidence="8">The sequence shown here is derived from an EMBL/GenBank/DDBJ whole genome shotgun (WGS) entry which is preliminary data.</text>
</comment>
<reference evidence="8" key="1">
    <citation type="submission" date="2020-10" db="EMBL/GenBank/DDBJ databases">
        <authorList>
            <person name="Gilroy R."/>
        </authorList>
    </citation>
    <scope>NUCLEOTIDE SEQUENCE</scope>
    <source>
        <strain evidence="8">F6-4510</strain>
    </source>
</reference>
<dbReference type="Proteomes" id="UP000823611">
    <property type="component" value="Unassembled WGS sequence"/>
</dbReference>
<dbReference type="InterPro" id="IPR023885">
    <property type="entry name" value="4Fe4S-binding_SPASM_dom"/>
</dbReference>
<dbReference type="Gene3D" id="3.20.20.70">
    <property type="entry name" value="Aldolase class I"/>
    <property type="match status" value="1"/>
</dbReference>
<organism evidence="8 9">
    <name type="scientific">Candidatus Fimicola merdigallinarum</name>
    <dbReference type="NCBI Taxonomy" id="2840819"/>
    <lineage>
        <taxon>Bacteria</taxon>
        <taxon>Bacillati</taxon>
        <taxon>Bacillota</taxon>
        <taxon>Clostridia</taxon>
        <taxon>Lachnospirales</taxon>
        <taxon>Lachnospiraceae</taxon>
        <taxon>Lachnospiraceae incertae sedis</taxon>
        <taxon>Candidatus Fimicola</taxon>
    </lineage>
</organism>
<evidence type="ECO:0000256" key="6">
    <source>
        <dbReference type="ARBA" id="ARBA00023014"/>
    </source>
</evidence>
<evidence type="ECO:0000259" key="7">
    <source>
        <dbReference type="PROSITE" id="PS51918"/>
    </source>
</evidence>
<protein>
    <submittedName>
        <fullName evidence="8">SPASM domain-containing protein</fullName>
    </submittedName>
</protein>
<evidence type="ECO:0000256" key="3">
    <source>
        <dbReference type="ARBA" id="ARBA00022691"/>
    </source>
</evidence>
<dbReference type="Pfam" id="PF13186">
    <property type="entry name" value="SPASM"/>
    <property type="match status" value="1"/>
</dbReference>
<dbReference type="SFLD" id="SFLDS00029">
    <property type="entry name" value="Radical_SAM"/>
    <property type="match status" value="1"/>
</dbReference>
<proteinExistence type="predicted"/>
<dbReference type="GO" id="GO:0051539">
    <property type="term" value="F:4 iron, 4 sulfur cluster binding"/>
    <property type="evidence" value="ECO:0007669"/>
    <property type="project" value="UniProtKB-KW"/>
</dbReference>
<keyword evidence="2" id="KW-0004">4Fe-4S</keyword>
<sequence length="284" mass="33079">MKKLKKIYVEITNICNMNCSFCPKTKRNSKFMSVDEFSLVLEKIRPYTDFIYLHVLGEPLLHPNIGEILDVCEDYGIQANMTTNGTLIKEKGSIILNKKALRQINYSLHSFPANTVNFTNEEYLKDIFEFIDNTDKEGRIINCLRLWNMESSLFAENKETYSMLKKHFNLDDIKIMRTDRNGIKLRDRVFLQQDKVFFWPNINCEEKFSEGKCFGLKSHMGILADGTVIPCCLDSNGDINLGNIFEMDFSDILNSERVMAMRKGFSENRRIEKLCKTCGWNFNM</sequence>
<evidence type="ECO:0000256" key="2">
    <source>
        <dbReference type="ARBA" id="ARBA00022485"/>
    </source>
</evidence>
<dbReference type="SFLD" id="SFLDG01067">
    <property type="entry name" value="SPASM/twitch_domain_containing"/>
    <property type="match status" value="1"/>
</dbReference>
<dbReference type="InterPro" id="IPR058240">
    <property type="entry name" value="rSAM_sf"/>
</dbReference>
<evidence type="ECO:0000256" key="5">
    <source>
        <dbReference type="ARBA" id="ARBA00023004"/>
    </source>
</evidence>
<feature type="domain" description="Radical SAM core" evidence="7">
    <location>
        <begin position="1"/>
        <end position="212"/>
    </location>
</feature>
<keyword evidence="4" id="KW-0479">Metal-binding</keyword>
<keyword evidence="6" id="KW-0411">Iron-sulfur</keyword>
<gene>
    <name evidence="8" type="ORF">IAC55_01895</name>
</gene>
<keyword evidence="5" id="KW-0408">Iron</keyword>
<name>A0A9D9H0K6_9FIRM</name>
<dbReference type="CDD" id="cd21122">
    <property type="entry name" value="SPASM_rSAM"/>
    <property type="match status" value="1"/>
</dbReference>
<dbReference type="PROSITE" id="PS51918">
    <property type="entry name" value="RADICAL_SAM"/>
    <property type="match status" value="1"/>
</dbReference>
<dbReference type="PANTHER" id="PTHR43787">
    <property type="entry name" value="FEMO COFACTOR BIOSYNTHESIS PROTEIN NIFB-RELATED"/>
    <property type="match status" value="1"/>
</dbReference>
<accession>A0A9D9H0K6</accession>
<evidence type="ECO:0000256" key="4">
    <source>
        <dbReference type="ARBA" id="ARBA00022723"/>
    </source>
</evidence>
<reference evidence="8" key="2">
    <citation type="journal article" date="2021" name="PeerJ">
        <title>Extensive microbial diversity within the chicken gut microbiome revealed by metagenomics and culture.</title>
        <authorList>
            <person name="Gilroy R."/>
            <person name="Ravi A."/>
            <person name="Getino M."/>
            <person name="Pursley I."/>
            <person name="Horton D.L."/>
            <person name="Alikhan N.F."/>
            <person name="Baker D."/>
            <person name="Gharbi K."/>
            <person name="Hall N."/>
            <person name="Watson M."/>
            <person name="Adriaenssens E.M."/>
            <person name="Foster-Nyarko E."/>
            <person name="Jarju S."/>
            <person name="Secka A."/>
            <person name="Antonio M."/>
            <person name="Oren A."/>
            <person name="Chaudhuri R.R."/>
            <person name="La Ragione R."/>
            <person name="Hildebrand F."/>
            <person name="Pallen M.J."/>
        </authorList>
    </citation>
    <scope>NUCLEOTIDE SEQUENCE</scope>
    <source>
        <strain evidence="8">F6-4510</strain>
    </source>
</reference>